<feature type="domain" description="Nitroreductase" evidence="6">
    <location>
        <begin position="9"/>
        <end position="164"/>
    </location>
</feature>
<gene>
    <name evidence="7" type="ORF">FS935_02665</name>
</gene>
<keyword evidence="5" id="KW-0521">NADP</keyword>
<dbReference type="PIRSF" id="PIRSF005426">
    <property type="entry name" value="Frp"/>
    <property type="match status" value="1"/>
</dbReference>
<dbReference type="PANTHER" id="PTHR43425">
    <property type="entry name" value="OXYGEN-INSENSITIVE NADPH NITROREDUCTASE"/>
    <property type="match status" value="1"/>
</dbReference>
<dbReference type="SUPFAM" id="SSF55469">
    <property type="entry name" value="FMN-dependent nitroreductase-like"/>
    <property type="match status" value="1"/>
</dbReference>
<dbReference type="InterPro" id="IPR016446">
    <property type="entry name" value="Flavin_OxRdtase_Frp"/>
</dbReference>
<keyword evidence="3 5" id="KW-0288">FMN</keyword>
<dbReference type="Proteomes" id="UP000321363">
    <property type="component" value="Unassembled WGS sequence"/>
</dbReference>
<keyword evidence="4 5" id="KW-0560">Oxidoreductase</keyword>
<dbReference type="InterPro" id="IPR000415">
    <property type="entry name" value="Nitroreductase-like"/>
</dbReference>
<evidence type="ECO:0000256" key="2">
    <source>
        <dbReference type="ARBA" id="ARBA00022630"/>
    </source>
</evidence>
<accession>A0A5C6WBA3</accession>
<reference evidence="7 8" key="1">
    <citation type="journal article" date="2005" name="Int. J. Syst. Evol. Microbiol.">
        <title>Bacillus litoralis sp. nov., isolated from a tidal flat of the Yellow Sea in Korea.</title>
        <authorList>
            <person name="Yoon J.H."/>
            <person name="Oh T.K."/>
        </authorList>
    </citation>
    <scope>NUCLEOTIDE SEQUENCE [LARGE SCALE GENOMIC DNA]</scope>
    <source>
        <strain evidence="7 8">SW-211</strain>
    </source>
</reference>
<dbReference type="GO" id="GO:0016491">
    <property type="term" value="F:oxidoreductase activity"/>
    <property type="evidence" value="ECO:0007669"/>
    <property type="project" value="UniProtKB-UniRule"/>
</dbReference>
<evidence type="ECO:0000256" key="3">
    <source>
        <dbReference type="ARBA" id="ARBA00022643"/>
    </source>
</evidence>
<dbReference type="CDD" id="cd02146">
    <property type="entry name" value="NfsA-like"/>
    <property type="match status" value="1"/>
</dbReference>
<dbReference type="EMBL" id="VOQF01000001">
    <property type="protein sequence ID" value="TXC93112.1"/>
    <property type="molecule type" value="Genomic_DNA"/>
</dbReference>
<keyword evidence="2 5" id="KW-0285">Flavoprotein</keyword>
<dbReference type="AlphaFoldDB" id="A0A5C6WBA3"/>
<proteinExistence type="inferred from homology"/>
<evidence type="ECO:0000313" key="8">
    <source>
        <dbReference type="Proteomes" id="UP000321363"/>
    </source>
</evidence>
<dbReference type="InterPro" id="IPR029479">
    <property type="entry name" value="Nitroreductase"/>
</dbReference>
<dbReference type="Pfam" id="PF00881">
    <property type="entry name" value="Nitroreductase"/>
    <property type="match status" value="1"/>
</dbReference>
<comment type="similarity">
    <text evidence="1 5">Belongs to the flavin oxidoreductase frp family.</text>
</comment>
<name>A0A5C6WBA3_9BACI</name>
<sequence length="253" mass="28447">MNDVITTLTSHRSFRKYKDQQIPKDHLEAILNSAQSAPSWIHGQQVSIIVVQDKERKAKLADYCGNQKHIIEAPTFLVFCADFNRAKIASEIEKVPFNAIDDTDMLLVGATDVGIALSNAIAASESLGLGTVPIGGIRRKPLNVIELLNLPKYVIPIAGLCVGYGLNDPGLNPRLPKNAFVHNEEYDNNQTSYINTYNETFRQHQLKKSNGERDVTWTNKISGFYKEKHYNHNYSDVPKMLKQQGFTCKDVEK</sequence>
<comment type="caution">
    <text evidence="7">The sequence shown here is derived from an EMBL/GenBank/DDBJ whole genome shotgun (WGS) entry which is preliminary data.</text>
</comment>
<evidence type="ECO:0000256" key="4">
    <source>
        <dbReference type="ARBA" id="ARBA00023002"/>
    </source>
</evidence>
<evidence type="ECO:0000256" key="1">
    <source>
        <dbReference type="ARBA" id="ARBA00008366"/>
    </source>
</evidence>
<dbReference type="RefSeq" id="WP_146945972.1">
    <property type="nucleotide sequence ID" value="NZ_VOQF01000001.1"/>
</dbReference>
<keyword evidence="8" id="KW-1185">Reference proteome</keyword>
<evidence type="ECO:0000313" key="7">
    <source>
        <dbReference type="EMBL" id="TXC93112.1"/>
    </source>
</evidence>
<dbReference type="PANTHER" id="PTHR43425:SF2">
    <property type="entry name" value="OXYGEN-INSENSITIVE NADPH NITROREDUCTASE"/>
    <property type="match status" value="1"/>
</dbReference>
<evidence type="ECO:0000259" key="6">
    <source>
        <dbReference type="Pfam" id="PF00881"/>
    </source>
</evidence>
<dbReference type="Gene3D" id="3.40.109.10">
    <property type="entry name" value="NADH Oxidase"/>
    <property type="match status" value="1"/>
</dbReference>
<protein>
    <submittedName>
        <fullName evidence="7">NADPH-dependent oxidoreductase</fullName>
    </submittedName>
</protein>
<organism evidence="7 8">
    <name type="scientific">Metabacillus litoralis</name>
    <dbReference type="NCBI Taxonomy" id="152268"/>
    <lineage>
        <taxon>Bacteria</taxon>
        <taxon>Bacillati</taxon>
        <taxon>Bacillota</taxon>
        <taxon>Bacilli</taxon>
        <taxon>Bacillales</taxon>
        <taxon>Bacillaceae</taxon>
        <taxon>Metabacillus</taxon>
    </lineage>
</organism>
<dbReference type="OrthoDB" id="9775805at2"/>
<evidence type="ECO:0000256" key="5">
    <source>
        <dbReference type="PIRNR" id="PIRNR005426"/>
    </source>
</evidence>